<keyword evidence="2 5" id="KW-0808">Transferase</keyword>
<reference evidence="5" key="1">
    <citation type="submission" date="2013-08" db="EMBL/GenBank/DDBJ databases">
        <authorList>
            <person name="Mendez C."/>
            <person name="Richter M."/>
            <person name="Ferrer M."/>
            <person name="Sanchez J."/>
        </authorList>
    </citation>
    <scope>NUCLEOTIDE SEQUENCE</scope>
</reference>
<dbReference type="Pfam" id="PF00198">
    <property type="entry name" value="2-oxoacid_dh"/>
    <property type="match status" value="1"/>
</dbReference>
<reference evidence="5" key="2">
    <citation type="journal article" date="2014" name="ISME J.">
        <title>Microbial stratification in low pH oxic and suboxic macroscopic growths along an acid mine drainage.</title>
        <authorList>
            <person name="Mendez-Garcia C."/>
            <person name="Mesa V."/>
            <person name="Sprenger R.R."/>
            <person name="Richter M."/>
            <person name="Diez M.S."/>
            <person name="Solano J."/>
            <person name="Bargiela R."/>
            <person name="Golyshina O.V."/>
            <person name="Manteca A."/>
            <person name="Ramos J.L."/>
            <person name="Gallego J.R."/>
            <person name="Llorente I."/>
            <person name="Martins Dos Santos V.A."/>
            <person name="Jensen O.N."/>
            <person name="Pelaez A.I."/>
            <person name="Sanchez J."/>
            <person name="Ferrer M."/>
        </authorList>
    </citation>
    <scope>NUCLEOTIDE SEQUENCE</scope>
</reference>
<dbReference type="InterPro" id="IPR023213">
    <property type="entry name" value="CAT-like_dom_sf"/>
</dbReference>
<evidence type="ECO:0000313" key="5">
    <source>
        <dbReference type="EMBL" id="EQD73939.1"/>
    </source>
</evidence>
<evidence type="ECO:0000256" key="1">
    <source>
        <dbReference type="ARBA" id="ARBA00001938"/>
    </source>
</evidence>
<dbReference type="GO" id="GO:0016407">
    <property type="term" value="F:acetyltransferase activity"/>
    <property type="evidence" value="ECO:0007669"/>
    <property type="project" value="TreeGrafter"/>
</dbReference>
<dbReference type="EC" id="2.3.1.61" evidence="5"/>
<dbReference type="GO" id="GO:0031405">
    <property type="term" value="F:lipoic acid binding"/>
    <property type="evidence" value="ECO:0007669"/>
    <property type="project" value="TreeGrafter"/>
</dbReference>
<name>T1CXE8_9ZZZZ</name>
<dbReference type="PANTHER" id="PTHR43178">
    <property type="entry name" value="DIHYDROLIPOAMIDE ACETYLTRANSFERASE COMPONENT OF PYRUVATE DEHYDROGENASE COMPLEX"/>
    <property type="match status" value="1"/>
</dbReference>
<dbReference type="Gene3D" id="3.30.559.10">
    <property type="entry name" value="Chloramphenicol acetyltransferase-like domain"/>
    <property type="match status" value="1"/>
</dbReference>
<keyword evidence="3 5" id="KW-0012">Acyltransferase</keyword>
<dbReference type="InterPro" id="IPR050743">
    <property type="entry name" value="2-oxoacid_DH_E2_comp"/>
</dbReference>
<dbReference type="SUPFAM" id="SSF52777">
    <property type="entry name" value="CoA-dependent acyltransferases"/>
    <property type="match status" value="1"/>
</dbReference>
<proteinExistence type="predicted"/>
<evidence type="ECO:0000256" key="2">
    <source>
        <dbReference type="ARBA" id="ARBA00022679"/>
    </source>
</evidence>
<comment type="caution">
    <text evidence="5">The sequence shown here is derived from an EMBL/GenBank/DDBJ whole genome shotgun (WGS) entry which is preliminary data.</text>
</comment>
<gene>
    <name evidence="5" type="ORF">B1B_02957</name>
</gene>
<dbReference type="EMBL" id="AUZY01001781">
    <property type="protein sequence ID" value="EQD73939.1"/>
    <property type="molecule type" value="Genomic_DNA"/>
</dbReference>
<protein>
    <submittedName>
        <fullName evidence="5">2-oxoacid dehydrogenase acyltransferase, catalytic domain protein</fullName>
        <ecNumber evidence="5">2.3.1.61</ecNumber>
    </submittedName>
</protein>
<dbReference type="GO" id="GO:0004149">
    <property type="term" value="F:dihydrolipoyllysine-residue succinyltransferase activity"/>
    <property type="evidence" value="ECO:0007669"/>
    <property type="project" value="UniProtKB-EC"/>
</dbReference>
<evidence type="ECO:0000256" key="3">
    <source>
        <dbReference type="ARBA" id="ARBA00023315"/>
    </source>
</evidence>
<accession>T1CXE8</accession>
<feature type="non-terminal residue" evidence="5">
    <location>
        <position position="1"/>
    </location>
</feature>
<feature type="domain" description="2-oxoacid dehydrogenase acyltransferase catalytic" evidence="4">
    <location>
        <begin position="1"/>
        <end position="49"/>
    </location>
</feature>
<organism evidence="5">
    <name type="scientific">mine drainage metagenome</name>
    <dbReference type="NCBI Taxonomy" id="410659"/>
    <lineage>
        <taxon>unclassified sequences</taxon>
        <taxon>metagenomes</taxon>
        <taxon>ecological metagenomes</taxon>
    </lineage>
</organism>
<dbReference type="InterPro" id="IPR001078">
    <property type="entry name" value="2-oxoacid_DH_actylTfrase"/>
</dbReference>
<sequence length="53" mass="5787">PVYRADGTIGPADLMNLSVSLDHRLIDGIEGAQFLATVKTYLEDPHLLFAEMA</sequence>
<dbReference type="AlphaFoldDB" id="T1CXE8"/>
<comment type="cofactor">
    <cofactor evidence="1">
        <name>(R)-lipoate</name>
        <dbReference type="ChEBI" id="CHEBI:83088"/>
    </cofactor>
</comment>
<dbReference type="PANTHER" id="PTHR43178:SF5">
    <property type="entry name" value="LIPOAMIDE ACYLTRANSFERASE COMPONENT OF BRANCHED-CHAIN ALPHA-KETO ACID DEHYDROGENASE COMPLEX, MITOCHONDRIAL"/>
    <property type="match status" value="1"/>
</dbReference>
<dbReference type="GO" id="GO:0005737">
    <property type="term" value="C:cytoplasm"/>
    <property type="evidence" value="ECO:0007669"/>
    <property type="project" value="TreeGrafter"/>
</dbReference>
<evidence type="ECO:0000259" key="4">
    <source>
        <dbReference type="Pfam" id="PF00198"/>
    </source>
</evidence>